<name>A0A7X2THI9_9FIRM</name>
<keyword evidence="1" id="KW-0378">Hydrolase</keyword>
<proteinExistence type="predicted"/>
<dbReference type="AlphaFoldDB" id="A0A7X2THI9"/>
<dbReference type="Gene3D" id="3.40.50.1000">
    <property type="entry name" value="HAD superfamily/HAD-like"/>
    <property type="match status" value="1"/>
</dbReference>
<dbReference type="GO" id="GO:0005829">
    <property type="term" value="C:cytosol"/>
    <property type="evidence" value="ECO:0007669"/>
    <property type="project" value="TreeGrafter"/>
</dbReference>
<dbReference type="InterPro" id="IPR023214">
    <property type="entry name" value="HAD_sf"/>
</dbReference>
<sequence length="209" mass="24398">MKTLIWDYNGTILDDLDLCLKIENEMLMERHMKAGYTREQYRSLFCFPVIEYYYKLGYTFEHESYEQISVEFNERYDEGFSSCRLTDGFLEKIAEAEEKGYQNVILSACQEEKLLKQTEQLGIAGYFRERMGMDNMLAESKVEMAKHWMIRSGVNPDECMYIGDTLHDMETAEAIGIRNYVLAACGHQSYEVLKNASDHAVHNLREVVL</sequence>
<reference evidence="1 2" key="1">
    <citation type="submission" date="2019-08" db="EMBL/GenBank/DDBJ databases">
        <title>In-depth cultivation of the pig gut microbiome towards novel bacterial diversity and tailored functional studies.</title>
        <authorList>
            <person name="Wylensek D."/>
            <person name="Hitch T.C.A."/>
            <person name="Clavel T."/>
        </authorList>
    </citation>
    <scope>NUCLEOTIDE SEQUENCE [LARGE SCALE GENOMIC DNA]</scope>
    <source>
        <strain evidence="1 2">Oil+RF-744-GAM-WT-6</strain>
    </source>
</reference>
<dbReference type="SFLD" id="SFLDS00003">
    <property type="entry name" value="Haloacid_Dehalogenase"/>
    <property type="match status" value="1"/>
</dbReference>
<dbReference type="InterPro" id="IPR050155">
    <property type="entry name" value="HAD-like_hydrolase_sf"/>
</dbReference>
<dbReference type="InterPro" id="IPR023198">
    <property type="entry name" value="PGP-like_dom2"/>
</dbReference>
<protein>
    <submittedName>
        <fullName evidence="1">HAD family hydrolase</fullName>
    </submittedName>
</protein>
<dbReference type="PANTHER" id="PTHR43434:SF1">
    <property type="entry name" value="PHOSPHOGLYCOLATE PHOSPHATASE"/>
    <property type="match status" value="1"/>
</dbReference>
<keyword evidence="2" id="KW-1185">Reference proteome</keyword>
<organism evidence="1 2">
    <name type="scientific">Stecheria intestinalis</name>
    <dbReference type="NCBI Taxonomy" id="2606630"/>
    <lineage>
        <taxon>Bacteria</taxon>
        <taxon>Bacillati</taxon>
        <taxon>Bacillota</taxon>
        <taxon>Erysipelotrichia</taxon>
        <taxon>Erysipelotrichales</taxon>
        <taxon>Erysipelotrichaceae</taxon>
        <taxon>Stecheria</taxon>
    </lineage>
</organism>
<dbReference type="Pfam" id="PF13419">
    <property type="entry name" value="HAD_2"/>
    <property type="match status" value="1"/>
</dbReference>
<evidence type="ECO:0000313" key="2">
    <source>
        <dbReference type="Proteomes" id="UP000461880"/>
    </source>
</evidence>
<dbReference type="InterPro" id="IPR041492">
    <property type="entry name" value="HAD_2"/>
</dbReference>
<dbReference type="PANTHER" id="PTHR43434">
    <property type="entry name" value="PHOSPHOGLYCOLATE PHOSPHATASE"/>
    <property type="match status" value="1"/>
</dbReference>
<dbReference type="InterPro" id="IPR036412">
    <property type="entry name" value="HAD-like_sf"/>
</dbReference>
<comment type="caution">
    <text evidence="1">The sequence shown here is derived from an EMBL/GenBank/DDBJ whole genome shotgun (WGS) entry which is preliminary data.</text>
</comment>
<dbReference type="GO" id="GO:0008967">
    <property type="term" value="F:phosphoglycolate phosphatase activity"/>
    <property type="evidence" value="ECO:0007669"/>
    <property type="project" value="TreeGrafter"/>
</dbReference>
<dbReference type="GO" id="GO:0006281">
    <property type="term" value="P:DNA repair"/>
    <property type="evidence" value="ECO:0007669"/>
    <property type="project" value="TreeGrafter"/>
</dbReference>
<accession>A0A7X2THI9</accession>
<dbReference type="SUPFAM" id="SSF56784">
    <property type="entry name" value="HAD-like"/>
    <property type="match status" value="1"/>
</dbReference>
<dbReference type="EMBL" id="VUMN01000063">
    <property type="protein sequence ID" value="MSS59853.1"/>
    <property type="molecule type" value="Genomic_DNA"/>
</dbReference>
<evidence type="ECO:0000313" key="1">
    <source>
        <dbReference type="EMBL" id="MSS59853.1"/>
    </source>
</evidence>
<gene>
    <name evidence="1" type="ORF">FYJ51_13230</name>
</gene>
<dbReference type="Gene3D" id="1.10.150.240">
    <property type="entry name" value="Putative phosphatase, domain 2"/>
    <property type="match status" value="1"/>
</dbReference>
<dbReference type="Proteomes" id="UP000461880">
    <property type="component" value="Unassembled WGS sequence"/>
</dbReference>
<dbReference type="RefSeq" id="WP_154506013.1">
    <property type="nucleotide sequence ID" value="NZ_VUMN01000063.1"/>
</dbReference>
<dbReference type="SFLD" id="SFLDG01129">
    <property type="entry name" value="C1.5:_HAD__Beta-PGM__Phosphata"/>
    <property type="match status" value="1"/>
</dbReference>